<dbReference type="InterPro" id="IPR018931">
    <property type="entry name" value="DUF2520"/>
</dbReference>
<accession>A0A931GYS4</accession>
<evidence type="ECO:0000259" key="1">
    <source>
        <dbReference type="Pfam" id="PF10727"/>
    </source>
</evidence>
<keyword evidence="4" id="KW-1185">Reference proteome</keyword>
<feature type="domain" description="DUF2520" evidence="2">
    <location>
        <begin position="123"/>
        <end position="247"/>
    </location>
</feature>
<dbReference type="Pfam" id="PF10728">
    <property type="entry name" value="DUF2520"/>
    <property type="match status" value="1"/>
</dbReference>
<dbReference type="Gene3D" id="3.40.50.720">
    <property type="entry name" value="NAD(P)-binding Rossmann-like Domain"/>
    <property type="match status" value="1"/>
</dbReference>
<reference evidence="3" key="1">
    <citation type="submission" date="2020-11" db="EMBL/GenBank/DDBJ databases">
        <title>Bacterial whole genome sequence for Panacibacter sp. DH6.</title>
        <authorList>
            <person name="Le V."/>
            <person name="Ko S."/>
            <person name="Ahn C.-Y."/>
            <person name="Oh H.-M."/>
        </authorList>
    </citation>
    <scope>NUCLEOTIDE SEQUENCE</scope>
    <source>
        <strain evidence="3">DH6</strain>
    </source>
</reference>
<organism evidence="3 4">
    <name type="scientific">Panacibacter microcysteis</name>
    <dbReference type="NCBI Taxonomy" id="2793269"/>
    <lineage>
        <taxon>Bacteria</taxon>
        <taxon>Pseudomonadati</taxon>
        <taxon>Bacteroidota</taxon>
        <taxon>Chitinophagia</taxon>
        <taxon>Chitinophagales</taxon>
        <taxon>Chitinophagaceae</taxon>
        <taxon>Panacibacter</taxon>
    </lineage>
</organism>
<dbReference type="InterPro" id="IPR036291">
    <property type="entry name" value="NAD(P)-bd_dom_sf"/>
</dbReference>
<comment type="caution">
    <text evidence="3">The sequence shown here is derived from an EMBL/GenBank/DDBJ whole genome shotgun (WGS) entry which is preliminary data.</text>
</comment>
<dbReference type="PANTHER" id="PTHR40459">
    <property type="entry name" value="CONSERVED HYPOTHETICAL ALANINE AND LEUCINE RICH PROTEIN"/>
    <property type="match status" value="1"/>
</dbReference>
<dbReference type="InterPro" id="IPR037108">
    <property type="entry name" value="TM1727-like_C_sf"/>
</dbReference>
<gene>
    <name evidence="3" type="ORF">I5907_14835</name>
</gene>
<dbReference type="AlphaFoldDB" id="A0A931GYS4"/>
<evidence type="ECO:0000259" key="2">
    <source>
        <dbReference type="Pfam" id="PF10728"/>
    </source>
</evidence>
<dbReference type="SUPFAM" id="SSF48179">
    <property type="entry name" value="6-phosphogluconate dehydrogenase C-terminal domain-like"/>
    <property type="match status" value="1"/>
</dbReference>
<feature type="domain" description="Putative oxidoreductase/dehydrogenase Rossmann-like" evidence="1">
    <location>
        <begin position="2"/>
        <end position="102"/>
    </location>
</feature>
<dbReference type="InterPro" id="IPR019665">
    <property type="entry name" value="OxRdtase/DH_put_Rossmann_dom"/>
</dbReference>
<proteinExistence type="predicted"/>
<dbReference type="InterPro" id="IPR008927">
    <property type="entry name" value="6-PGluconate_DH-like_C_sf"/>
</dbReference>
<dbReference type="SUPFAM" id="SSF51735">
    <property type="entry name" value="NAD(P)-binding Rossmann-fold domains"/>
    <property type="match status" value="1"/>
</dbReference>
<dbReference type="RefSeq" id="WP_196991599.1">
    <property type="nucleotide sequence ID" value="NZ_JADWYR010000002.1"/>
</dbReference>
<evidence type="ECO:0000313" key="4">
    <source>
        <dbReference type="Proteomes" id="UP000628448"/>
    </source>
</evidence>
<protein>
    <submittedName>
        <fullName evidence="3">DUF2520 domain-containing protein</fullName>
    </submittedName>
</protein>
<sequence>MKVVIIGSGNVATVLGKMIHHAGHAIVQVYGRNAGSVANVAGILSAEAVVDATAIDATADIYLIAVSDNAIQAVAKQLSPNNKIVVHTSGAASKRILEGCTANYGVLYPLQSIRKEKLHTPAVPFLVDGANDYTLELLKTFAAGFSPYVSVADDEQRLRLHIAAVFVSNFTNHLYAVTHDYCDKEAVPFNMLVPLIQETALRLSDFPARAVQTGPAIRNDNDTINRHLHELENYPEMKILYKLFTESIKGTYLK</sequence>
<dbReference type="PANTHER" id="PTHR40459:SF1">
    <property type="entry name" value="CONSERVED HYPOTHETICAL ALANINE AND LEUCINE RICH PROTEIN"/>
    <property type="match status" value="1"/>
</dbReference>
<dbReference type="Proteomes" id="UP000628448">
    <property type="component" value="Unassembled WGS sequence"/>
</dbReference>
<dbReference type="EMBL" id="JADWYR010000002">
    <property type="protein sequence ID" value="MBG9377517.1"/>
    <property type="molecule type" value="Genomic_DNA"/>
</dbReference>
<dbReference type="Gene3D" id="1.10.1040.20">
    <property type="entry name" value="ProC-like, C-terminal domain"/>
    <property type="match status" value="1"/>
</dbReference>
<evidence type="ECO:0000313" key="3">
    <source>
        <dbReference type="EMBL" id="MBG9377517.1"/>
    </source>
</evidence>
<dbReference type="Pfam" id="PF10727">
    <property type="entry name" value="Rossmann-like"/>
    <property type="match status" value="1"/>
</dbReference>
<name>A0A931GYS4_9BACT</name>